<dbReference type="OrthoDB" id="3217549at2759"/>
<dbReference type="AlphaFoldDB" id="A0A369JTH0"/>
<dbReference type="SUPFAM" id="SSF52047">
    <property type="entry name" value="RNI-like"/>
    <property type="match status" value="1"/>
</dbReference>
<dbReference type="Proteomes" id="UP000076154">
    <property type="component" value="Unassembled WGS sequence"/>
</dbReference>
<protein>
    <recommendedName>
        <fullName evidence="3">F-box domain-containing protein</fullName>
    </recommendedName>
</protein>
<evidence type="ECO:0008006" key="3">
    <source>
        <dbReference type="Google" id="ProtNLM"/>
    </source>
</evidence>
<sequence>MSYSTGFTPQAFDHGITICEIEVTIGGDQYDTSALMRSESTRDRSEDATSKLDGVGALSVAQPPSQTSINTLPLDVLGEIFLHCRPTERYPVPSIRDAPMLLCRVCSLWRQVALSFPTLWSTFRGNMAKVTKPSHVSLVKLWLERSCSHPLSLALEPTPSSGLIMNEFLGECHRWQKINFFLKEDAGPQFLALRGESACLLESATITVWSGNWEADEVVPILHALPSLRQLTLYLSWKLTPAFAESTWPRLTHLTLNSEIFYSSLFALFSHAPNLELASITFVAVTPTMLNETLPSVTLPHLHTLNFSAEDYTGHILDTLTLPSLRSLGIANPNLDSDPEAFQRLIDRSSCRLDKLCLLGSEPDDDIVPYLELPCMQSLTILILEYGVFDDVIRLLTRNSESTTADDPGHILPHLDNLEISDVMTAEGLISKMLLSRWRPHSTVGLLAPLQRVRVEWRSAHCDGCPAKDHPESYETDITCFERLAAQGLDITWKF</sequence>
<proteinExistence type="predicted"/>
<evidence type="ECO:0000313" key="2">
    <source>
        <dbReference type="Proteomes" id="UP000076154"/>
    </source>
</evidence>
<organism evidence="1 2">
    <name type="scientific">Hypsizygus marmoreus</name>
    <name type="common">White beech mushroom</name>
    <name type="synonym">Agaricus marmoreus</name>
    <dbReference type="NCBI Taxonomy" id="39966"/>
    <lineage>
        <taxon>Eukaryota</taxon>
        <taxon>Fungi</taxon>
        <taxon>Dikarya</taxon>
        <taxon>Basidiomycota</taxon>
        <taxon>Agaricomycotina</taxon>
        <taxon>Agaricomycetes</taxon>
        <taxon>Agaricomycetidae</taxon>
        <taxon>Agaricales</taxon>
        <taxon>Tricholomatineae</taxon>
        <taxon>Lyophyllaceae</taxon>
        <taxon>Hypsizygus</taxon>
    </lineage>
</organism>
<comment type="caution">
    <text evidence="1">The sequence shown here is derived from an EMBL/GenBank/DDBJ whole genome shotgun (WGS) entry which is preliminary data.</text>
</comment>
<dbReference type="InParanoid" id="A0A369JTH0"/>
<dbReference type="Gene3D" id="1.20.1280.50">
    <property type="match status" value="1"/>
</dbReference>
<keyword evidence="2" id="KW-1185">Reference proteome</keyword>
<reference evidence="1" key="1">
    <citation type="submission" date="2018-04" db="EMBL/GenBank/DDBJ databases">
        <title>Whole genome sequencing of Hypsizygus marmoreus.</title>
        <authorList>
            <person name="Choi I.-G."/>
            <person name="Min B."/>
            <person name="Kim J.-G."/>
            <person name="Kim S."/>
            <person name="Oh Y.-L."/>
            <person name="Kong W.-S."/>
            <person name="Park H."/>
            <person name="Jeong J."/>
            <person name="Song E.-S."/>
        </authorList>
    </citation>
    <scope>NUCLEOTIDE SEQUENCE [LARGE SCALE GENOMIC DNA]</scope>
    <source>
        <strain evidence="1">51987-8</strain>
    </source>
</reference>
<name>A0A369JTH0_HYPMA</name>
<gene>
    <name evidence="1" type="ORF">Hypma_007417</name>
</gene>
<dbReference type="InterPro" id="IPR032675">
    <property type="entry name" value="LRR_dom_sf"/>
</dbReference>
<accession>A0A369JTH0</accession>
<dbReference type="Gene3D" id="3.80.10.10">
    <property type="entry name" value="Ribonuclease Inhibitor"/>
    <property type="match status" value="1"/>
</dbReference>
<evidence type="ECO:0000313" key="1">
    <source>
        <dbReference type="EMBL" id="RDB25068.1"/>
    </source>
</evidence>
<dbReference type="EMBL" id="LUEZ02000041">
    <property type="protein sequence ID" value="RDB25068.1"/>
    <property type="molecule type" value="Genomic_DNA"/>
</dbReference>